<evidence type="ECO:0000313" key="2">
    <source>
        <dbReference type="Proteomes" id="UP000018444"/>
    </source>
</evidence>
<sequence length="194" mass="22246">MNEFFVASNRSVSVGELSVHQLQMHNFDEWQSVGRVIKDFLDNHPDETAQKIFDEHPFESTQLIAYSLKCSSEQAVDLFKQESKLNILLLDAAIKVNEAFFSEPKPKKKHKRSRNTKQPKQPSWFETFQYLTKAGHRSDDIMQMSYGAFIGYLGAAQKQRSQSLLTNTNLMRAAQHAKDKAYAKLADELKSNDD</sequence>
<dbReference type="PATRIC" id="fig|1217662.4.peg.1311"/>
<accession>N9BE42</accession>
<reference evidence="1 2" key="1">
    <citation type="submission" date="2013-02" db="EMBL/GenBank/DDBJ databases">
        <title>The Genome Sequence of Acinetobacter johnsonii ANC 3681.</title>
        <authorList>
            <consortium name="The Broad Institute Genome Sequencing Platform"/>
            <consortium name="The Broad Institute Genome Sequencing Center for Infectious Disease"/>
            <person name="Cerqueira G."/>
            <person name="Feldgarden M."/>
            <person name="Courvalin P."/>
            <person name="Perichon B."/>
            <person name="Grillot-Courvalin C."/>
            <person name="Clermont D."/>
            <person name="Rocha E."/>
            <person name="Yoon E.-J."/>
            <person name="Nemec A."/>
            <person name="Walker B."/>
            <person name="Young S.K."/>
            <person name="Zeng Q."/>
            <person name="Gargeya S."/>
            <person name="Fitzgerald M."/>
            <person name="Haas B."/>
            <person name="Abouelleil A."/>
            <person name="Alvarado L."/>
            <person name="Arachchi H.M."/>
            <person name="Berlin A.M."/>
            <person name="Chapman S.B."/>
            <person name="Dewar J."/>
            <person name="Goldberg J."/>
            <person name="Griggs A."/>
            <person name="Gujja S."/>
            <person name="Hansen M."/>
            <person name="Howarth C."/>
            <person name="Imamovic A."/>
            <person name="Larimer J."/>
            <person name="McCowan C."/>
            <person name="Murphy C."/>
            <person name="Neiman D."/>
            <person name="Pearson M."/>
            <person name="Priest M."/>
            <person name="Roberts A."/>
            <person name="Saif S."/>
            <person name="Shea T."/>
            <person name="Sisk P."/>
            <person name="Sykes S."/>
            <person name="Wortman J."/>
            <person name="Nusbaum C."/>
            <person name="Birren B."/>
        </authorList>
    </citation>
    <scope>NUCLEOTIDE SEQUENCE [LARGE SCALE GENOMIC DNA]</scope>
    <source>
        <strain evidence="1 2">ANC 3681</strain>
    </source>
</reference>
<dbReference type="Proteomes" id="UP000018444">
    <property type="component" value="Unassembled WGS sequence"/>
</dbReference>
<gene>
    <name evidence="1" type="ORF">F946_01352</name>
</gene>
<protein>
    <submittedName>
        <fullName evidence="1">Uncharacterized protein</fullName>
    </submittedName>
</protein>
<dbReference type="EMBL" id="APPZ01000007">
    <property type="protein sequence ID" value="ENV71897.1"/>
    <property type="molecule type" value="Genomic_DNA"/>
</dbReference>
<comment type="caution">
    <text evidence="1">The sequence shown here is derived from an EMBL/GenBank/DDBJ whole genome shotgun (WGS) entry which is preliminary data.</text>
</comment>
<name>N9BE42_ACIJO</name>
<dbReference type="AlphaFoldDB" id="N9BE42"/>
<proteinExistence type="predicted"/>
<evidence type="ECO:0000313" key="1">
    <source>
        <dbReference type="EMBL" id="ENV71897.1"/>
    </source>
</evidence>
<dbReference type="GeneID" id="56338546"/>
<organism evidence="1 2">
    <name type="scientific">Acinetobacter johnsonii ANC 3681</name>
    <dbReference type="NCBI Taxonomy" id="1217662"/>
    <lineage>
        <taxon>Bacteria</taxon>
        <taxon>Pseudomonadati</taxon>
        <taxon>Pseudomonadota</taxon>
        <taxon>Gammaproteobacteria</taxon>
        <taxon>Moraxellales</taxon>
        <taxon>Moraxellaceae</taxon>
        <taxon>Acinetobacter</taxon>
    </lineage>
</organism>
<dbReference type="RefSeq" id="WP_004980448.1">
    <property type="nucleotide sequence ID" value="NZ_KB849705.1"/>
</dbReference>
<dbReference type="HOGENOM" id="CLU_1465247_0_0_6"/>